<protein>
    <recommendedName>
        <fullName evidence="3">HipA-like C-terminal domain-containing protein</fullName>
    </recommendedName>
</protein>
<dbReference type="Proteomes" id="UP000824116">
    <property type="component" value="Unassembled WGS sequence"/>
</dbReference>
<evidence type="ECO:0008006" key="3">
    <source>
        <dbReference type="Google" id="ProtNLM"/>
    </source>
</evidence>
<comment type="caution">
    <text evidence="1">The sequence shown here is derived from an EMBL/GenBank/DDBJ whole genome shotgun (WGS) entry which is preliminary data.</text>
</comment>
<evidence type="ECO:0000313" key="2">
    <source>
        <dbReference type="Proteomes" id="UP000824116"/>
    </source>
</evidence>
<organism evidence="1 2">
    <name type="scientific">Candidatus Mediterraneibacter stercoravium</name>
    <dbReference type="NCBI Taxonomy" id="2838685"/>
    <lineage>
        <taxon>Bacteria</taxon>
        <taxon>Bacillati</taxon>
        <taxon>Bacillota</taxon>
        <taxon>Clostridia</taxon>
        <taxon>Lachnospirales</taxon>
        <taxon>Lachnospiraceae</taxon>
        <taxon>Mediterraneibacter</taxon>
    </lineage>
</organism>
<reference evidence="1" key="1">
    <citation type="journal article" date="2021" name="PeerJ">
        <title>Extensive microbial diversity within the chicken gut microbiome revealed by metagenomics and culture.</title>
        <authorList>
            <person name="Gilroy R."/>
            <person name="Ravi A."/>
            <person name="Getino M."/>
            <person name="Pursley I."/>
            <person name="Horton D.L."/>
            <person name="Alikhan N.F."/>
            <person name="Baker D."/>
            <person name="Gharbi K."/>
            <person name="Hall N."/>
            <person name="Watson M."/>
            <person name="Adriaenssens E.M."/>
            <person name="Foster-Nyarko E."/>
            <person name="Jarju S."/>
            <person name="Secka A."/>
            <person name="Antonio M."/>
            <person name="Oren A."/>
            <person name="Chaudhuri R.R."/>
            <person name="La Ragione R."/>
            <person name="Hildebrand F."/>
            <person name="Pallen M.J."/>
        </authorList>
    </citation>
    <scope>NUCLEOTIDE SEQUENCE</scope>
    <source>
        <strain evidence="1">CHK196-3914</strain>
    </source>
</reference>
<dbReference type="EMBL" id="DXAY01000195">
    <property type="protein sequence ID" value="HIZ75262.1"/>
    <property type="molecule type" value="Genomic_DNA"/>
</dbReference>
<proteinExistence type="predicted"/>
<gene>
    <name evidence="1" type="ORF">H9723_08505</name>
</gene>
<dbReference type="Gene3D" id="1.10.1070.20">
    <property type="match status" value="1"/>
</dbReference>
<reference evidence="1" key="2">
    <citation type="submission" date="2021-04" db="EMBL/GenBank/DDBJ databases">
        <authorList>
            <person name="Gilroy R."/>
        </authorList>
    </citation>
    <scope>NUCLEOTIDE SEQUENCE</scope>
    <source>
        <strain evidence="1">CHK196-3914</strain>
    </source>
</reference>
<evidence type="ECO:0000313" key="1">
    <source>
        <dbReference type="EMBL" id="HIZ75262.1"/>
    </source>
</evidence>
<sequence length="372" mass="43147">MQLLLKDEPILDIQENGTCRILDFDRLPFALRKENVTFVDFIEWASNRTLSIGRSYAKEILNSLRLSQTNRFAVCKACRGLSLEDAYWIRQDGDEKTWEEVNLFHNPLTLFVTEISLSGTNIHYSAEAAGQRNIHTPELTTLGASAKGWIRQNGRLFLHKIGKYEIPADQILTSVDIPHIHYRLSADQEIASYLTEERKEWINGVGEAVVNSELFTSEEISLVTFEEFAIFCSHYKMNPYAEAERIDREFYLKMQIADYILNNNDRHEQNWGFLMENTTGKLTGFFPLFDHDHAFVNYDNVMSQTTEAAMTLEDAAVRAQEELRLDLSRLTEMEQPQLLNNAQWDAVLKRSDRLLKIKFSNRKFKGKKIFLQ</sequence>
<dbReference type="AlphaFoldDB" id="A0A9D2K283"/>
<name>A0A9D2K283_9FIRM</name>
<accession>A0A9D2K283</accession>